<evidence type="ECO:0000259" key="19">
    <source>
        <dbReference type="PROSITE" id="PS52039"/>
    </source>
</evidence>
<dbReference type="SMART" id="SM00493">
    <property type="entry name" value="TOPRIM"/>
    <property type="match status" value="1"/>
</dbReference>
<dbReference type="Gene3D" id="1.10.290.10">
    <property type="entry name" value="Topoisomerase I, domain 4"/>
    <property type="match status" value="1"/>
</dbReference>
<evidence type="ECO:0000256" key="11">
    <source>
        <dbReference type="ARBA" id="ARBA00023235"/>
    </source>
</evidence>
<dbReference type="SUPFAM" id="SSF57783">
    <property type="entry name" value="Zinc beta-ribbon"/>
    <property type="match status" value="1"/>
</dbReference>
<evidence type="ECO:0000256" key="4">
    <source>
        <dbReference type="ARBA" id="ARBA00022723"/>
    </source>
</evidence>
<protein>
    <recommendedName>
        <fullName evidence="14">DNA topoisomerase</fullName>
        <ecNumber evidence="14">5.6.2.1</ecNumber>
    </recommendedName>
</protein>
<feature type="chain" id="PRO_5044846066" description="DNA topoisomerase" evidence="16">
    <location>
        <begin position="16"/>
        <end position="1002"/>
    </location>
</feature>
<dbReference type="InterPro" id="IPR034144">
    <property type="entry name" value="TOPRIM_TopoIII"/>
</dbReference>
<keyword evidence="16" id="KW-0732">Signal</keyword>
<sequence length="1002" mass="113083">MGFLGTCFILNLTISARFYCQKARANIMKYLNVAEKNDAAKNIAAILSRGNSNRRDGLSPYNKIYEFNAQVFGENCQMVMTSVSGHLLNYEFVSVYRNWQGCNPLALFDAPVIKSCPQGYTKVQKTLEREIRSCQGLIIWTDCDREGENIGFEIIKVCTDIKPQLKIYRAKFSEITAASVFRALNNLGQPNKNISDAVDVRQELDLRTGAAFTRLQTLRLQQVFPQKLADKLISYGSCQFPTLGFVVERYQSIEDFIPETFWKIKMNHKVKDLITEFAWKRERLFDKNSCQAILDHCKENPLATVESVESKPKSKWRPLPLDTVEMEKIISRKLKINAKETMKIAEKLYTQGFISYPRTETNIFPKELNLANLVEQQQNDNQWGPFARRVMTEGGPNPRHGKKSDQAHPPIHPIKYADHLQGNEKRIYEYIVRHFLACVHKDAQGFETTVNVDLAGEKFTAKGLIILEKNYLDVYIYEKWNAKEINSYEQGQTFNPSTLEMAEGHTSPPKLLTEADLIALMEKHGIGTDATHAEHIETIKSREYVGLHENIYFVPGTLGMGLVEGYNDIGLEVSLAKPTLRADFENDLKLICDGLKDAEVVMREQIEKYKTVFRSVAEKMRLIDNKLANRLEDQPRDVGEINVAGNQEDFRPFLKCPKCGKDMILRTKKDGNSKFLSCMGYPECKTSLWFPAMVKNIEITDETCQQCGPNHKLFKFTFRPNPFPGEPNPNNLCINGCDDNVVEVLNLNLNRIKPAQPNPPIVQQRNNTHRESPTNTVNNYSGGSTANSSSGTAPRLSLGNITGPSGQTPNNENETIHCQCGQDAVLLTVRKDGPNKGRQFYKCAQSQCNFFLWDPNDSNNTQTNNSFNQTRNNTQVRCKCNQVAVLRTVNKDGPNKGRQFYVCSNMTNSCKFFQWADETPNRGGGNHRGDDDDDDDGGEGGGGGDGGPLNWSFKARTFKGKGKNNRAAPYNKTKKGPGTGTRAKRKCSRCAQEAIQNLHESQ</sequence>
<comment type="caution">
    <text evidence="20">The sequence shown here is derived from an EMBL/GenBank/DDBJ whole genome shotgun (WGS) entry which is preliminary data.</text>
</comment>
<keyword evidence="21" id="KW-1185">Reference proteome</keyword>
<dbReference type="Gene3D" id="1.10.460.10">
    <property type="entry name" value="Topoisomerase I, domain 2"/>
    <property type="match status" value="1"/>
</dbReference>
<dbReference type="InterPro" id="IPR013824">
    <property type="entry name" value="Topo_IA_cen_sub1"/>
</dbReference>
<dbReference type="InterPro" id="IPR023405">
    <property type="entry name" value="Topo_IA_core_domain"/>
</dbReference>
<dbReference type="Proteomes" id="UP001566132">
    <property type="component" value="Unassembled WGS sequence"/>
</dbReference>
<dbReference type="Gene3D" id="3.30.65.10">
    <property type="entry name" value="Bacterial Topoisomerase I, domain 1"/>
    <property type="match status" value="1"/>
</dbReference>
<keyword evidence="6 13" id="KW-0863">Zinc-finger</keyword>
<organism evidence="20 21">
    <name type="scientific">Hypothenemus hampei</name>
    <name type="common">Coffee berry borer</name>
    <dbReference type="NCBI Taxonomy" id="57062"/>
    <lineage>
        <taxon>Eukaryota</taxon>
        <taxon>Metazoa</taxon>
        <taxon>Ecdysozoa</taxon>
        <taxon>Arthropoda</taxon>
        <taxon>Hexapoda</taxon>
        <taxon>Insecta</taxon>
        <taxon>Pterygota</taxon>
        <taxon>Neoptera</taxon>
        <taxon>Endopterygota</taxon>
        <taxon>Coleoptera</taxon>
        <taxon>Polyphaga</taxon>
        <taxon>Cucujiformia</taxon>
        <taxon>Curculionidae</taxon>
        <taxon>Scolytinae</taxon>
        <taxon>Hypothenemus</taxon>
    </lineage>
</organism>
<dbReference type="InterPro" id="IPR023406">
    <property type="entry name" value="Topo_IA_AS"/>
</dbReference>
<keyword evidence="5" id="KW-0677">Repeat</keyword>
<evidence type="ECO:0000313" key="20">
    <source>
        <dbReference type="EMBL" id="KAL1494433.1"/>
    </source>
</evidence>
<dbReference type="InterPro" id="IPR013826">
    <property type="entry name" value="Topo_IA_cen_sub3"/>
</dbReference>
<dbReference type="InterPro" id="IPR013825">
    <property type="entry name" value="Topo_IA_cen_sub2"/>
</dbReference>
<dbReference type="PROSITE" id="PS50880">
    <property type="entry name" value="TOPRIM"/>
    <property type="match status" value="1"/>
</dbReference>
<accession>A0ABD1EIA5</accession>
<dbReference type="InterPro" id="IPR013497">
    <property type="entry name" value="Topo_IA_cen"/>
</dbReference>
<dbReference type="Gene3D" id="3.40.50.140">
    <property type="match status" value="1"/>
</dbReference>
<evidence type="ECO:0000256" key="15">
    <source>
        <dbReference type="SAM" id="MobiDB-lite"/>
    </source>
</evidence>
<dbReference type="FunFam" id="2.70.20.10:FF:000004">
    <property type="entry name" value="DNA topoisomerase"/>
    <property type="match status" value="1"/>
</dbReference>
<evidence type="ECO:0000256" key="3">
    <source>
        <dbReference type="ARBA" id="ARBA00009446"/>
    </source>
</evidence>
<feature type="domain" description="Toprim" evidence="17">
    <location>
        <begin position="29"/>
        <end position="173"/>
    </location>
</feature>
<feature type="compositionally biased region" description="Low complexity" evidence="15">
    <location>
        <begin position="778"/>
        <end position="793"/>
    </location>
</feature>
<feature type="domain" description="GRF-type" evidence="18">
    <location>
        <begin position="878"/>
        <end position="919"/>
    </location>
</feature>
<evidence type="ECO:0000313" key="21">
    <source>
        <dbReference type="Proteomes" id="UP001566132"/>
    </source>
</evidence>
<evidence type="ECO:0000256" key="10">
    <source>
        <dbReference type="ARBA" id="ARBA00023125"/>
    </source>
</evidence>
<dbReference type="EC" id="5.6.2.1" evidence="14"/>
<keyword evidence="7" id="KW-0862">Zinc</keyword>
<dbReference type="SMART" id="SM00436">
    <property type="entry name" value="TOP1Bc"/>
    <property type="match status" value="1"/>
</dbReference>
<evidence type="ECO:0000256" key="13">
    <source>
        <dbReference type="PROSITE-ProRule" id="PRU01343"/>
    </source>
</evidence>
<dbReference type="GO" id="GO:0006259">
    <property type="term" value="P:DNA metabolic process"/>
    <property type="evidence" value="ECO:0007669"/>
    <property type="project" value="UniProtKB-ARBA"/>
</dbReference>
<dbReference type="PANTHER" id="PTHR11390">
    <property type="entry name" value="PROKARYOTIC DNA TOPOISOMERASE"/>
    <property type="match status" value="1"/>
</dbReference>
<evidence type="ECO:0000259" key="18">
    <source>
        <dbReference type="PROSITE" id="PS51999"/>
    </source>
</evidence>
<name>A0ABD1EIA5_HYPHA</name>
<feature type="region of interest" description="Disordered" evidence="15">
    <location>
        <begin position="755"/>
        <end position="810"/>
    </location>
</feature>
<dbReference type="CDD" id="cd03362">
    <property type="entry name" value="TOPRIM_TopoIA_TopoIII"/>
    <property type="match status" value="1"/>
</dbReference>
<evidence type="ECO:0000259" key="17">
    <source>
        <dbReference type="PROSITE" id="PS50880"/>
    </source>
</evidence>
<dbReference type="InterPro" id="IPR000380">
    <property type="entry name" value="Topo_IA"/>
</dbReference>
<dbReference type="Gene3D" id="2.70.20.10">
    <property type="entry name" value="Topoisomerase I, domain 3"/>
    <property type="match status" value="1"/>
</dbReference>
<dbReference type="Pfam" id="PF06839">
    <property type="entry name" value="Zn_ribbon_GRF"/>
    <property type="match status" value="2"/>
</dbReference>
<comment type="function">
    <text evidence="12">Releases the supercoiling and torsional tension of DNA introduced during the DNA replication and transcription by transiently cleaving and rejoining one strand of the DNA duplex. Introduces a single-strand break via transesterification at a target site in duplex DNA. The scissile phosphodiester is attacked by the catalytic tyrosine of the enzyme, resulting in the formation of a DNA-(5'-phosphotyrosyl)-enzyme intermediate and the expulsion of a 3'-OH DNA strand. The free DNA strand than undergoes passage around the unbroken strand thus removing DNA supercoils. Finally, in the religation step, the DNA 3'-OH attacks the covalent intermediate to expel the active-site tyrosine and restore the DNA phosphodiester backbone. Weakly relaxes negative supercoils and displays a distinct preference for binding single-stranded DNA.</text>
</comment>
<evidence type="ECO:0000256" key="9">
    <source>
        <dbReference type="ARBA" id="ARBA00023029"/>
    </source>
</evidence>
<dbReference type="PROSITE" id="PS51999">
    <property type="entry name" value="ZF_GRF"/>
    <property type="match status" value="2"/>
</dbReference>
<evidence type="ECO:0000256" key="5">
    <source>
        <dbReference type="ARBA" id="ARBA00022737"/>
    </source>
</evidence>
<dbReference type="FunFam" id="1.10.460.10:FF:000003">
    <property type="entry name" value="DNA topoisomerase"/>
    <property type="match status" value="1"/>
</dbReference>
<evidence type="ECO:0000256" key="6">
    <source>
        <dbReference type="ARBA" id="ARBA00022771"/>
    </source>
</evidence>
<dbReference type="Pfam" id="PF01396">
    <property type="entry name" value="Zn_ribbon_Top1"/>
    <property type="match status" value="1"/>
</dbReference>
<feature type="region of interest" description="Disordered" evidence="15">
    <location>
        <begin position="921"/>
        <end position="987"/>
    </location>
</feature>
<comment type="catalytic activity">
    <reaction evidence="1 14">
        <text>ATP-independent breakage of single-stranded DNA, followed by passage and rejoining.</text>
        <dbReference type="EC" id="5.6.2.1"/>
    </reaction>
</comment>
<dbReference type="Pfam" id="PF01751">
    <property type="entry name" value="Toprim"/>
    <property type="match status" value="1"/>
</dbReference>
<comment type="cofactor">
    <cofactor evidence="2">
        <name>Mg(2+)</name>
        <dbReference type="ChEBI" id="CHEBI:18420"/>
    </cofactor>
</comment>
<feature type="compositionally biased region" description="Polar residues" evidence="15">
    <location>
        <begin position="799"/>
        <end position="810"/>
    </location>
</feature>
<dbReference type="GO" id="GO:0005634">
    <property type="term" value="C:nucleus"/>
    <property type="evidence" value="ECO:0007669"/>
    <property type="project" value="UniProtKB-ARBA"/>
</dbReference>
<feature type="domain" description="GRF-type" evidence="18">
    <location>
        <begin position="818"/>
        <end position="857"/>
    </location>
</feature>
<dbReference type="CDD" id="cd00186">
    <property type="entry name" value="TOP1Ac"/>
    <property type="match status" value="1"/>
</dbReference>
<feature type="domain" description="Topo IA-type catalytic" evidence="19">
    <location>
        <begin position="191"/>
        <end position="613"/>
    </location>
</feature>
<dbReference type="PROSITE" id="PS00396">
    <property type="entry name" value="TOPO_IA_1"/>
    <property type="match status" value="1"/>
</dbReference>
<comment type="function">
    <text evidence="14">Introduces a single-strand break via transesterification at a target site in duplex DNA. Releases the supercoiling and torsional tension of DNA introduced during the DNA replication and transcription by transiently cleaving and rejoining one strand of the DNA duplex. The scissile phosphodiester is attacked by the catalytic tyrosine of the enzyme, resulting in the formation of a DNA-(5'-phosphotyrosyl)-enzyme intermediate and the expulsion of a 3'-OH DNA strand.</text>
</comment>
<dbReference type="InterPro" id="IPR003601">
    <property type="entry name" value="Topo_IA_2"/>
</dbReference>
<evidence type="ECO:0000256" key="1">
    <source>
        <dbReference type="ARBA" id="ARBA00000213"/>
    </source>
</evidence>
<dbReference type="InterPro" id="IPR010666">
    <property type="entry name" value="Znf_GRF"/>
</dbReference>
<keyword evidence="11 14" id="KW-0413">Isomerase</keyword>
<evidence type="ECO:0000256" key="14">
    <source>
        <dbReference type="RuleBase" id="RU362092"/>
    </source>
</evidence>
<dbReference type="EMBL" id="JBDJPC010000007">
    <property type="protein sequence ID" value="KAL1494433.1"/>
    <property type="molecule type" value="Genomic_DNA"/>
</dbReference>
<evidence type="ECO:0000256" key="8">
    <source>
        <dbReference type="ARBA" id="ARBA00022842"/>
    </source>
</evidence>
<dbReference type="PRINTS" id="PR00417">
    <property type="entry name" value="PRTPISMRASEI"/>
</dbReference>
<dbReference type="GO" id="GO:0008270">
    <property type="term" value="F:zinc ion binding"/>
    <property type="evidence" value="ECO:0007669"/>
    <property type="project" value="UniProtKB-KW"/>
</dbReference>
<gene>
    <name evidence="20" type="ORF">ABEB36_010032</name>
</gene>
<dbReference type="InterPro" id="IPR003602">
    <property type="entry name" value="Topo_IA_DNA-bd_dom"/>
</dbReference>
<keyword evidence="4" id="KW-0479">Metal-binding</keyword>
<evidence type="ECO:0000256" key="12">
    <source>
        <dbReference type="ARBA" id="ARBA00056363"/>
    </source>
</evidence>
<reference evidence="20 21" key="1">
    <citation type="submission" date="2024-05" db="EMBL/GenBank/DDBJ databases">
        <title>Genetic variation in Jamaican populations of the coffee berry borer (Hypothenemus hampei).</title>
        <authorList>
            <person name="Errbii M."/>
            <person name="Myrie A."/>
        </authorList>
    </citation>
    <scope>NUCLEOTIDE SEQUENCE [LARGE SCALE GENOMIC DNA]</scope>
    <source>
        <strain evidence="20">JA-Hopewell-2020-01-JO</strain>
        <tissue evidence="20">Whole body</tissue>
    </source>
</reference>
<dbReference type="Pfam" id="PF01131">
    <property type="entry name" value="Topoisom_bac"/>
    <property type="match status" value="1"/>
</dbReference>
<dbReference type="InterPro" id="IPR006171">
    <property type="entry name" value="TOPRIM_dom"/>
</dbReference>
<dbReference type="AlphaFoldDB" id="A0ABD1EIA5"/>
<comment type="similarity">
    <text evidence="3 14">Belongs to the type IA topoisomerase family.</text>
</comment>
<dbReference type="FunFam" id="1.10.290.10:FF:000001">
    <property type="entry name" value="DNA topoisomerase"/>
    <property type="match status" value="1"/>
</dbReference>
<feature type="signal peptide" evidence="16">
    <location>
        <begin position="1"/>
        <end position="15"/>
    </location>
</feature>
<evidence type="ECO:0000256" key="16">
    <source>
        <dbReference type="SAM" id="SignalP"/>
    </source>
</evidence>
<dbReference type="SUPFAM" id="SSF56712">
    <property type="entry name" value="Prokaryotic type I DNA topoisomerase"/>
    <property type="match status" value="1"/>
</dbReference>
<keyword evidence="10 14" id="KW-0238">DNA-binding</keyword>
<keyword evidence="9 14" id="KW-0799">Topoisomerase</keyword>
<keyword evidence="8" id="KW-0460">Magnesium</keyword>
<dbReference type="GO" id="GO:0003677">
    <property type="term" value="F:DNA binding"/>
    <property type="evidence" value="ECO:0007669"/>
    <property type="project" value="UniProtKB-KW"/>
</dbReference>
<evidence type="ECO:0000256" key="2">
    <source>
        <dbReference type="ARBA" id="ARBA00001946"/>
    </source>
</evidence>
<dbReference type="FunFam" id="3.40.50.140:FF:000003">
    <property type="entry name" value="DNA topoisomerase"/>
    <property type="match status" value="1"/>
</dbReference>
<dbReference type="GO" id="GO:0003917">
    <property type="term" value="F:DNA topoisomerase type I (single strand cut, ATP-independent) activity"/>
    <property type="evidence" value="ECO:0007669"/>
    <property type="project" value="UniProtKB-EC"/>
</dbReference>
<dbReference type="PANTHER" id="PTHR11390:SF21">
    <property type="entry name" value="DNA TOPOISOMERASE 3-ALPHA"/>
    <property type="match status" value="1"/>
</dbReference>
<proteinExistence type="inferred from homology"/>
<dbReference type="InterPro" id="IPR013498">
    <property type="entry name" value="Topo_IA_Znf"/>
</dbReference>
<dbReference type="SMART" id="SM00437">
    <property type="entry name" value="TOP1Ac"/>
    <property type="match status" value="1"/>
</dbReference>
<evidence type="ECO:0000256" key="7">
    <source>
        <dbReference type="ARBA" id="ARBA00022833"/>
    </source>
</evidence>
<dbReference type="PROSITE" id="PS52039">
    <property type="entry name" value="TOPO_IA_2"/>
    <property type="match status" value="1"/>
</dbReference>